<name>A0A363NUV7_9SPHI</name>
<keyword evidence="1" id="KW-0472">Membrane</keyword>
<dbReference type="AlphaFoldDB" id="A0A363NUV7"/>
<feature type="domain" description="FecR protein" evidence="2">
    <location>
        <begin position="180"/>
        <end position="276"/>
    </location>
</feature>
<dbReference type="PANTHER" id="PTHR30273">
    <property type="entry name" value="PERIPLASMIC SIGNAL SENSOR AND SIGMA FACTOR ACTIVATOR FECR-RELATED"/>
    <property type="match status" value="1"/>
</dbReference>
<keyword evidence="1" id="KW-0812">Transmembrane</keyword>
<feature type="transmembrane region" description="Helical" evidence="1">
    <location>
        <begin position="86"/>
        <end position="105"/>
    </location>
</feature>
<dbReference type="PANTHER" id="PTHR30273:SF2">
    <property type="entry name" value="PROTEIN FECR"/>
    <property type="match status" value="1"/>
</dbReference>
<dbReference type="Proteomes" id="UP000250831">
    <property type="component" value="Unassembled WGS sequence"/>
</dbReference>
<evidence type="ECO:0000256" key="1">
    <source>
        <dbReference type="SAM" id="Phobius"/>
    </source>
</evidence>
<dbReference type="Gene3D" id="2.60.120.1440">
    <property type="match status" value="1"/>
</dbReference>
<gene>
    <name evidence="4" type="ORF">DCO56_14260</name>
</gene>
<keyword evidence="1" id="KW-1133">Transmembrane helix</keyword>
<comment type="caution">
    <text evidence="4">The sequence shown here is derived from an EMBL/GenBank/DDBJ whole genome shotgun (WGS) entry which is preliminary data.</text>
</comment>
<protein>
    <submittedName>
        <fullName evidence="4">Anti-sigma factor</fullName>
    </submittedName>
</protein>
<dbReference type="Pfam" id="PF04773">
    <property type="entry name" value="FecR"/>
    <property type="match status" value="1"/>
</dbReference>
<dbReference type="EMBL" id="QCXX01000003">
    <property type="protein sequence ID" value="PUV24503.1"/>
    <property type="molecule type" value="Genomic_DNA"/>
</dbReference>
<dbReference type="GO" id="GO:0016989">
    <property type="term" value="F:sigma factor antagonist activity"/>
    <property type="evidence" value="ECO:0007669"/>
    <property type="project" value="TreeGrafter"/>
</dbReference>
<proteinExistence type="predicted"/>
<evidence type="ECO:0000259" key="2">
    <source>
        <dbReference type="Pfam" id="PF04773"/>
    </source>
</evidence>
<organism evidence="4 5">
    <name type="scientific">Sphingobacterium athyrii</name>
    <dbReference type="NCBI Taxonomy" id="2152717"/>
    <lineage>
        <taxon>Bacteria</taxon>
        <taxon>Pseudomonadati</taxon>
        <taxon>Bacteroidota</taxon>
        <taxon>Sphingobacteriia</taxon>
        <taxon>Sphingobacteriales</taxon>
        <taxon>Sphingobacteriaceae</taxon>
        <taxon>Sphingobacterium</taxon>
    </lineage>
</organism>
<feature type="domain" description="Protein FecR C-terminal" evidence="3">
    <location>
        <begin position="317"/>
        <end position="385"/>
    </location>
</feature>
<dbReference type="Pfam" id="PF16344">
    <property type="entry name" value="FecR_C"/>
    <property type="match status" value="1"/>
</dbReference>
<dbReference type="InterPro" id="IPR032508">
    <property type="entry name" value="FecR_C"/>
</dbReference>
<evidence type="ECO:0000313" key="5">
    <source>
        <dbReference type="Proteomes" id="UP000250831"/>
    </source>
</evidence>
<dbReference type="Gene3D" id="3.55.50.30">
    <property type="match status" value="1"/>
</dbReference>
<keyword evidence="5" id="KW-1185">Reference proteome</keyword>
<accession>A0A363NUV7</accession>
<sequence length="387" mass="42756">MRHSFKEGLKSSLPAMKNQIAKEILDRYLNGETTAEEQALVETWYNSLSEQQQTDIPIDFDRRYKQLLLTLPSPEVKKAVRLWPRVAIAAAVTAIFLGTGLFYVTNQINTNGAGRVTAGDVDPGGEGATLQLANGQKIRINNVSAGNLTEQSGVKISKTADGEIIYEISDNQTGKLEYNTLSTTRGEHTRLRLPDGSLVFLNAASSLTYPTSFANSENRRVSLTGEGYFEISKDKAHPFLVESKGQTIEVLGTHFNVNSYPEEAGVATTLLEGSVKINANGREQIIRPNEQALASASKISVKTVDVEEIIDWKQGDFYLNNVSLQNAMRKIARWYNVDVVYDSSVPMNLKSTGYISRKNKLSAVLRLIEKSGDVHFKIEGKTVYVSK</sequence>
<reference evidence="4 5" key="1">
    <citation type="submission" date="2018-04" db="EMBL/GenBank/DDBJ databases">
        <title>Sphingobacterium sp. M46 Genome.</title>
        <authorList>
            <person name="Cheng J."/>
            <person name="Li Y."/>
        </authorList>
    </citation>
    <scope>NUCLEOTIDE SEQUENCE [LARGE SCALE GENOMIC DNA]</scope>
    <source>
        <strain evidence="4 5">M46</strain>
    </source>
</reference>
<dbReference type="InterPro" id="IPR012373">
    <property type="entry name" value="Ferrdict_sens_TM"/>
</dbReference>
<evidence type="ECO:0000259" key="3">
    <source>
        <dbReference type="Pfam" id="PF16344"/>
    </source>
</evidence>
<dbReference type="OrthoDB" id="1099963at2"/>
<dbReference type="FunFam" id="2.60.120.1440:FF:000001">
    <property type="entry name" value="Putative anti-sigma factor"/>
    <property type="match status" value="1"/>
</dbReference>
<dbReference type="InterPro" id="IPR006860">
    <property type="entry name" value="FecR"/>
</dbReference>
<evidence type="ECO:0000313" key="4">
    <source>
        <dbReference type="EMBL" id="PUV24503.1"/>
    </source>
</evidence>